<keyword evidence="1" id="KW-0812">Transmembrane</keyword>
<proteinExistence type="predicted"/>
<dbReference type="Proteomes" id="UP000479691">
    <property type="component" value="Unassembled WGS sequence"/>
</dbReference>
<protein>
    <recommendedName>
        <fullName evidence="4">Mitochondrial K+-H+ exchange-related-domain-containing protein</fullName>
    </recommendedName>
</protein>
<keyword evidence="1" id="KW-0472">Membrane</keyword>
<dbReference type="EMBL" id="JAABOE010000064">
    <property type="protein sequence ID" value="KAF3172635.1"/>
    <property type="molecule type" value="Genomic_DNA"/>
</dbReference>
<reference evidence="2 3" key="1">
    <citation type="submission" date="2019-06" db="EMBL/GenBank/DDBJ databases">
        <authorList>
            <person name="Palmer J.M."/>
        </authorList>
    </citation>
    <scope>NUCLEOTIDE SEQUENCE [LARGE SCALE GENOMIC DNA]</scope>
    <source>
        <strain evidence="2 3">TWF788</strain>
    </source>
</reference>
<feature type="transmembrane region" description="Helical" evidence="1">
    <location>
        <begin position="124"/>
        <end position="145"/>
    </location>
</feature>
<dbReference type="AlphaFoldDB" id="A0A7C8PHL3"/>
<organism evidence="2 3">
    <name type="scientific">Orbilia oligospora</name>
    <name type="common">Nematode-trapping fungus</name>
    <name type="synonym">Arthrobotrys oligospora</name>
    <dbReference type="NCBI Taxonomy" id="2813651"/>
    <lineage>
        <taxon>Eukaryota</taxon>
        <taxon>Fungi</taxon>
        <taxon>Dikarya</taxon>
        <taxon>Ascomycota</taxon>
        <taxon>Pezizomycotina</taxon>
        <taxon>Orbiliomycetes</taxon>
        <taxon>Orbiliales</taxon>
        <taxon>Orbiliaceae</taxon>
        <taxon>Orbilia</taxon>
    </lineage>
</organism>
<keyword evidence="1" id="KW-1133">Transmembrane helix</keyword>
<dbReference type="InterPro" id="IPR018786">
    <property type="entry name" value="Mit_KHE1"/>
</dbReference>
<dbReference type="GO" id="GO:0005743">
    <property type="term" value="C:mitochondrial inner membrane"/>
    <property type="evidence" value="ECO:0007669"/>
    <property type="project" value="TreeGrafter"/>
</dbReference>
<gene>
    <name evidence="2" type="ORF">TWF788_009398</name>
</gene>
<evidence type="ECO:0000256" key="1">
    <source>
        <dbReference type="SAM" id="Phobius"/>
    </source>
</evidence>
<accession>A0A7C8PHL3</accession>
<evidence type="ECO:0008006" key="4">
    <source>
        <dbReference type="Google" id="ProtNLM"/>
    </source>
</evidence>
<dbReference type="GO" id="GO:0006813">
    <property type="term" value="P:potassium ion transport"/>
    <property type="evidence" value="ECO:0007669"/>
    <property type="project" value="TreeGrafter"/>
</dbReference>
<dbReference type="Pfam" id="PF10173">
    <property type="entry name" value="Mit_KHE1"/>
    <property type="match status" value="1"/>
</dbReference>
<sequence length="280" mass="32583">MRLFLIPLTPRRAFVYGHHVAQEVTKKRSLLDRAITKSSDIWLKWEKYEKGWQKQLTVHGNRLLRRIPYQEWSLKSVSALPRNIPDNERQKVPVVYPPSVMTPGEIPRLLHKLGTENSGMHRRLLMWCLIGMPISAPFALVPMFMATRIPNIPFFYLVFRAYSHWRALQGGRHLEFLVKNNLLDPQPDTQLDRIYKTKIERVVEDVNIDKETIQQAAEAGVMDEAAEEHLQEEFELIGEPTAKEVAEVLKIPQLVVELERACEQVHEQVEVKRKGVKKEL</sequence>
<dbReference type="GO" id="GO:1902600">
    <property type="term" value="P:proton transmembrane transport"/>
    <property type="evidence" value="ECO:0007669"/>
    <property type="project" value="TreeGrafter"/>
</dbReference>
<name>A0A7C8PHL3_ORBOL</name>
<evidence type="ECO:0000313" key="2">
    <source>
        <dbReference type="EMBL" id="KAF3172635.1"/>
    </source>
</evidence>
<comment type="caution">
    <text evidence="2">The sequence shown here is derived from an EMBL/GenBank/DDBJ whole genome shotgun (WGS) entry which is preliminary data.</text>
</comment>
<dbReference type="PANTHER" id="PTHR28062">
    <property type="entry name" value="K+-H+ EXCHANGE-LIKE PROTEIN"/>
    <property type="match status" value="1"/>
</dbReference>
<evidence type="ECO:0000313" key="3">
    <source>
        <dbReference type="Proteomes" id="UP000479691"/>
    </source>
</evidence>
<dbReference type="PANTHER" id="PTHR28062:SF1">
    <property type="entry name" value="TRANSMEMBRANE PROTEIN"/>
    <property type="match status" value="1"/>
</dbReference>